<organism evidence="3 4">
    <name type="scientific">Comamonas flocculans</name>
    <dbReference type="NCBI Taxonomy" id="2597701"/>
    <lineage>
        <taxon>Bacteria</taxon>
        <taxon>Pseudomonadati</taxon>
        <taxon>Pseudomonadota</taxon>
        <taxon>Betaproteobacteria</taxon>
        <taxon>Burkholderiales</taxon>
        <taxon>Comamonadaceae</taxon>
        <taxon>Comamonas</taxon>
    </lineage>
</organism>
<dbReference type="EMBL" id="CP042344">
    <property type="protein sequence ID" value="QEA13477.1"/>
    <property type="molecule type" value="Genomic_DNA"/>
</dbReference>
<dbReference type="Gene3D" id="2.60.120.1440">
    <property type="match status" value="1"/>
</dbReference>
<dbReference type="KEGG" id="cof:FOZ74_10780"/>
<dbReference type="PROSITE" id="PS51782">
    <property type="entry name" value="LYSM"/>
    <property type="match status" value="1"/>
</dbReference>
<dbReference type="CDD" id="cd00118">
    <property type="entry name" value="LysM"/>
    <property type="match status" value="1"/>
</dbReference>
<keyword evidence="1" id="KW-0732">Signal</keyword>
<dbReference type="Gene3D" id="2.60.40.10">
    <property type="entry name" value="Immunoglobulins"/>
    <property type="match status" value="2"/>
</dbReference>
<dbReference type="InterPro" id="IPR013783">
    <property type="entry name" value="Ig-like_fold"/>
</dbReference>
<dbReference type="PANTHER" id="PTHR38731:SF1">
    <property type="entry name" value="FECR PROTEIN DOMAIN-CONTAINING PROTEIN"/>
    <property type="match status" value="1"/>
</dbReference>
<dbReference type="Gene3D" id="3.10.350.10">
    <property type="entry name" value="LysM domain"/>
    <property type="match status" value="1"/>
</dbReference>
<dbReference type="Proteomes" id="UP000321199">
    <property type="component" value="Chromosome"/>
</dbReference>
<feature type="chain" id="PRO_5022851334" evidence="1">
    <location>
        <begin position="31"/>
        <end position="566"/>
    </location>
</feature>
<name>A0A5B8RZT4_9BURK</name>
<dbReference type="SMART" id="SM00257">
    <property type="entry name" value="LysM"/>
    <property type="match status" value="1"/>
</dbReference>
<feature type="signal peptide" evidence="1">
    <location>
        <begin position="1"/>
        <end position="30"/>
    </location>
</feature>
<dbReference type="InterPro" id="IPR018392">
    <property type="entry name" value="LysM"/>
</dbReference>
<evidence type="ECO:0000259" key="2">
    <source>
        <dbReference type="PROSITE" id="PS51782"/>
    </source>
</evidence>
<reference evidence="3 4" key="1">
    <citation type="submission" date="2019-07" db="EMBL/GenBank/DDBJ databases">
        <title>Complete genome sequence of Comamonas sp. NLF 7-7 isolated from livestock.</title>
        <authorList>
            <person name="Kim D.H."/>
            <person name="Kim J.G."/>
        </authorList>
    </citation>
    <scope>NUCLEOTIDE SEQUENCE [LARGE SCALE GENOMIC DNA]</scope>
    <source>
        <strain evidence="3 4">NLF 7-7</strain>
    </source>
</reference>
<dbReference type="AlphaFoldDB" id="A0A5B8RZT4"/>
<dbReference type="Pfam" id="PF01476">
    <property type="entry name" value="LysM"/>
    <property type="match status" value="1"/>
</dbReference>
<dbReference type="InterPro" id="IPR036779">
    <property type="entry name" value="LysM_dom_sf"/>
</dbReference>
<dbReference type="OrthoDB" id="9813091at2"/>
<evidence type="ECO:0000313" key="3">
    <source>
        <dbReference type="EMBL" id="QEA13477.1"/>
    </source>
</evidence>
<sequence length="566" mass="60125">MSTRTRPPRKALAAWPALAALTWALPQALAAQTLAGAQDLTHQVVRGDTLHALAARYLDDAAQWPALAQANRIANPRRLQPGSVLHIPRTLQPWASARVQYVRGDAQAALPGKESTSPVAADAELPEGTRLQLGPDAYLSIRLSDGSIVRVHADSDLQLQRLRKRARPGSARSVLELQRGRLEPSVTPDPAGQQQLDIHTPHATASVRGTRFSVQTDAAGRTLTAVSEGMVAVRGGERAGGEALLQHGWGAVVDASGRAAAPVALLAAPDARALPSHAHDADFLRLKLPPVQGARAYQVQLARDPELTEVVRAATAPGPELSLPAVADGNYHLAVRAIDTHGLPGQGAQAEFTVKAHPIAPLYQSPQRDAHLTGPTVQLQCTRVAEAARYRIQLATNADFDAPLFDATSDGDCQALTPTLAPGRYLWRMASLRALDDGRWDQGPYAEPQGFTLLPEAPSADALRSRQSADAATVLSWPARPGQRYRLQLAREAGFATLLVDETLEQATWSAAALPAGHYFVRLRSIDASGLESAFSAPHVLSVIAPLRSSAGQAITSGDGTAVQRP</sequence>
<dbReference type="Pfam" id="PF04773">
    <property type="entry name" value="FecR"/>
    <property type="match status" value="1"/>
</dbReference>
<feature type="domain" description="LysM" evidence="2">
    <location>
        <begin position="40"/>
        <end position="87"/>
    </location>
</feature>
<dbReference type="PIRSF" id="PIRSF029644">
    <property type="entry name" value="UCP029644"/>
    <property type="match status" value="1"/>
</dbReference>
<evidence type="ECO:0000313" key="4">
    <source>
        <dbReference type="Proteomes" id="UP000321199"/>
    </source>
</evidence>
<gene>
    <name evidence="3" type="ORF">FOZ74_10780</name>
</gene>
<keyword evidence="4" id="KW-1185">Reference proteome</keyword>
<accession>A0A5B8RZT4</accession>
<dbReference type="RefSeq" id="WP_146913069.1">
    <property type="nucleotide sequence ID" value="NZ_CP042344.1"/>
</dbReference>
<dbReference type="InterPro" id="IPR016930">
    <property type="entry name" value="UCP029644"/>
</dbReference>
<dbReference type="InterPro" id="IPR006860">
    <property type="entry name" value="FecR"/>
</dbReference>
<evidence type="ECO:0000256" key="1">
    <source>
        <dbReference type="SAM" id="SignalP"/>
    </source>
</evidence>
<dbReference type="SUPFAM" id="SSF54106">
    <property type="entry name" value="LysM domain"/>
    <property type="match status" value="1"/>
</dbReference>
<proteinExistence type="predicted"/>
<protein>
    <submittedName>
        <fullName evidence="3">LysM peptidoglycan-binding domain-containing protein</fullName>
    </submittedName>
</protein>
<dbReference type="PANTHER" id="PTHR38731">
    <property type="entry name" value="LIPL45-RELATED LIPOPROTEIN-RELATED"/>
    <property type="match status" value="1"/>
</dbReference>